<dbReference type="Gene3D" id="2.40.10.220">
    <property type="entry name" value="predicted glycosyltransferase like domains"/>
    <property type="match status" value="1"/>
</dbReference>
<comment type="caution">
    <text evidence="2">The sequence shown here is derived from an EMBL/GenBank/DDBJ whole genome shotgun (WGS) entry which is preliminary data.</text>
</comment>
<dbReference type="SUPFAM" id="SSF141371">
    <property type="entry name" value="PilZ domain-like"/>
    <property type="match status" value="1"/>
</dbReference>
<dbReference type="InterPro" id="IPR009875">
    <property type="entry name" value="PilZ_domain"/>
</dbReference>
<keyword evidence="3" id="KW-1185">Reference proteome</keyword>
<gene>
    <name evidence="2" type="ORF">B9G39_19550</name>
</gene>
<dbReference type="Pfam" id="PF07238">
    <property type="entry name" value="PilZ"/>
    <property type="match status" value="1"/>
</dbReference>
<name>A0A4P9VPR5_9GAMM</name>
<sequence length="121" mass="13696">MNDRRKEQRISIAQPLEVYDVHTEHKLGSLVDLSYSGFMLLTTQSISPSRIFQCRLHLTDVPKEERTLNLGVECLWATPSNAPTLFWAGFHIIDISESAQSALEQFIDAHSEAYQTSESNS</sequence>
<accession>A0A4P9VPR5</accession>
<dbReference type="AlphaFoldDB" id="A0A4P9VPR5"/>
<dbReference type="GO" id="GO:0035438">
    <property type="term" value="F:cyclic-di-GMP binding"/>
    <property type="evidence" value="ECO:0007669"/>
    <property type="project" value="InterPro"/>
</dbReference>
<dbReference type="Proteomes" id="UP000257039">
    <property type="component" value="Unassembled WGS sequence"/>
</dbReference>
<dbReference type="EMBL" id="NDXW01000001">
    <property type="protein sequence ID" value="RDH45463.1"/>
    <property type="molecule type" value="Genomic_DNA"/>
</dbReference>
<protein>
    <submittedName>
        <fullName evidence="2">PilZ domain-containing protein</fullName>
    </submittedName>
</protein>
<dbReference type="RefSeq" id="WP_094788415.1">
    <property type="nucleotide sequence ID" value="NZ_JAEVHG010000001.1"/>
</dbReference>
<organism evidence="2 3">
    <name type="scientific">Zooshikella ganghwensis</name>
    <dbReference type="NCBI Taxonomy" id="202772"/>
    <lineage>
        <taxon>Bacteria</taxon>
        <taxon>Pseudomonadati</taxon>
        <taxon>Pseudomonadota</taxon>
        <taxon>Gammaproteobacteria</taxon>
        <taxon>Oceanospirillales</taxon>
        <taxon>Zooshikellaceae</taxon>
        <taxon>Zooshikella</taxon>
    </lineage>
</organism>
<feature type="domain" description="PilZ" evidence="1">
    <location>
        <begin position="3"/>
        <end position="108"/>
    </location>
</feature>
<evidence type="ECO:0000313" key="2">
    <source>
        <dbReference type="EMBL" id="RDH45463.1"/>
    </source>
</evidence>
<proteinExistence type="predicted"/>
<reference evidence="2 3" key="1">
    <citation type="submission" date="2017-04" db="EMBL/GenBank/DDBJ databases">
        <title>Draft genome sequence of Zooshikella ganghwensis VG4 isolated from Red Sea sediments.</title>
        <authorList>
            <person name="Rehman Z."/>
            <person name="Alam I."/>
            <person name="Kamau A."/>
            <person name="Bajic V."/>
            <person name="Leiknes T."/>
        </authorList>
    </citation>
    <scope>NUCLEOTIDE SEQUENCE [LARGE SCALE GENOMIC DNA]</scope>
    <source>
        <strain evidence="2 3">VG4</strain>
    </source>
</reference>
<evidence type="ECO:0000259" key="1">
    <source>
        <dbReference type="Pfam" id="PF07238"/>
    </source>
</evidence>
<evidence type="ECO:0000313" key="3">
    <source>
        <dbReference type="Proteomes" id="UP000257039"/>
    </source>
</evidence>